<dbReference type="Gene3D" id="3.30.460.10">
    <property type="entry name" value="Beta Polymerase, domain 2"/>
    <property type="match status" value="1"/>
</dbReference>
<proteinExistence type="predicted"/>
<dbReference type="RefSeq" id="WP_075865320.1">
    <property type="nucleotide sequence ID" value="NZ_BDJL01000033.1"/>
</dbReference>
<organism evidence="2 3">
    <name type="scientific">Carboxydothermus islandicus</name>
    <dbReference type="NCBI Taxonomy" id="661089"/>
    <lineage>
        <taxon>Bacteria</taxon>
        <taxon>Bacillati</taxon>
        <taxon>Bacillota</taxon>
        <taxon>Clostridia</taxon>
        <taxon>Thermoanaerobacterales</taxon>
        <taxon>Thermoanaerobacteraceae</taxon>
        <taxon>Carboxydothermus</taxon>
    </lineage>
</organism>
<dbReference type="CDD" id="cd05403">
    <property type="entry name" value="NT_KNTase_like"/>
    <property type="match status" value="1"/>
</dbReference>
<dbReference type="Pfam" id="PF01909">
    <property type="entry name" value="NTP_transf_2"/>
    <property type="match status" value="1"/>
</dbReference>
<dbReference type="GO" id="GO:0016779">
    <property type="term" value="F:nucleotidyltransferase activity"/>
    <property type="evidence" value="ECO:0007669"/>
    <property type="project" value="InterPro"/>
</dbReference>
<dbReference type="SUPFAM" id="SSF81301">
    <property type="entry name" value="Nucleotidyltransferase"/>
    <property type="match status" value="1"/>
</dbReference>
<dbReference type="InterPro" id="IPR052548">
    <property type="entry name" value="Type_VII_TA_antitoxin"/>
</dbReference>
<keyword evidence="3" id="KW-1185">Reference proteome</keyword>
<protein>
    <recommendedName>
        <fullName evidence="1">Polymerase nucleotidyl transferase domain-containing protein</fullName>
    </recommendedName>
</protein>
<name>A0A1L8D211_9THEO</name>
<evidence type="ECO:0000313" key="3">
    <source>
        <dbReference type="Proteomes" id="UP000187338"/>
    </source>
</evidence>
<dbReference type="PANTHER" id="PTHR33933">
    <property type="entry name" value="NUCLEOTIDYLTRANSFERASE"/>
    <property type="match status" value="1"/>
</dbReference>
<dbReference type="EMBL" id="BDJL01000033">
    <property type="protein sequence ID" value="GAV25154.1"/>
    <property type="molecule type" value="Genomic_DNA"/>
</dbReference>
<feature type="domain" description="Polymerase nucleotidyl transferase" evidence="1">
    <location>
        <begin position="20"/>
        <end position="88"/>
    </location>
</feature>
<accession>A0A1L8D211</accession>
<dbReference type="PANTHER" id="PTHR33933:SF3">
    <property type="entry name" value="PROTEIN ADENYLYLTRANSFERASE MJ0604-RELATED"/>
    <property type="match status" value="1"/>
</dbReference>
<reference evidence="3" key="1">
    <citation type="submission" date="2016-12" db="EMBL/GenBank/DDBJ databases">
        <title>Draft Genome Sequences od Carboxydothermus pertinax and islandicus, Hydrogenogenic Carboxydotrophic Bacteria.</title>
        <authorList>
            <person name="Fukuyama Y."/>
            <person name="Ohmae K."/>
            <person name="Yoneda Y."/>
            <person name="Yoshida T."/>
            <person name="Sako Y."/>
        </authorList>
    </citation>
    <scope>NUCLEOTIDE SEQUENCE [LARGE SCALE GENOMIC DNA]</scope>
    <source>
        <strain evidence="3">SET</strain>
    </source>
</reference>
<dbReference type="InterPro" id="IPR043519">
    <property type="entry name" value="NT_sf"/>
</dbReference>
<dbReference type="AlphaFoldDB" id="A0A1L8D211"/>
<dbReference type="STRING" id="661089.ciss_10870"/>
<evidence type="ECO:0000259" key="1">
    <source>
        <dbReference type="Pfam" id="PF01909"/>
    </source>
</evidence>
<gene>
    <name evidence="2" type="ORF">ciss_10870</name>
</gene>
<sequence>MKNLLKNEELKKIYHNLVSNLLTIFQDNLKEVILFGSYARGEESEDSDIDIIAIVDLSPEKLKDYREEILKIQLDILNQWDLVVSILLQSCLWQNKSAEFGKVKVQS</sequence>
<dbReference type="InterPro" id="IPR002934">
    <property type="entry name" value="Polymerase_NTP_transf_dom"/>
</dbReference>
<dbReference type="Proteomes" id="UP000187338">
    <property type="component" value="Unassembled WGS sequence"/>
</dbReference>
<comment type="caution">
    <text evidence="2">The sequence shown here is derived from an EMBL/GenBank/DDBJ whole genome shotgun (WGS) entry which is preliminary data.</text>
</comment>
<evidence type="ECO:0000313" key="2">
    <source>
        <dbReference type="EMBL" id="GAV25154.1"/>
    </source>
</evidence>